<accession>A0A5C3KCP8</accession>
<keyword evidence="3" id="KW-1185">Reference proteome</keyword>
<evidence type="ECO:0000313" key="2">
    <source>
        <dbReference type="EMBL" id="TFK17688.1"/>
    </source>
</evidence>
<dbReference type="InterPro" id="IPR001810">
    <property type="entry name" value="F-box_dom"/>
</dbReference>
<dbReference type="Proteomes" id="UP000307440">
    <property type="component" value="Unassembled WGS sequence"/>
</dbReference>
<name>A0A5C3KCP8_COPMA</name>
<organism evidence="2 3">
    <name type="scientific">Coprinopsis marcescibilis</name>
    <name type="common">Agaric fungus</name>
    <name type="synonym">Psathyrella marcescibilis</name>
    <dbReference type="NCBI Taxonomy" id="230819"/>
    <lineage>
        <taxon>Eukaryota</taxon>
        <taxon>Fungi</taxon>
        <taxon>Dikarya</taxon>
        <taxon>Basidiomycota</taxon>
        <taxon>Agaricomycotina</taxon>
        <taxon>Agaricomycetes</taxon>
        <taxon>Agaricomycetidae</taxon>
        <taxon>Agaricales</taxon>
        <taxon>Agaricineae</taxon>
        <taxon>Psathyrellaceae</taxon>
        <taxon>Coprinopsis</taxon>
    </lineage>
</organism>
<dbReference type="SUPFAM" id="SSF81383">
    <property type="entry name" value="F-box domain"/>
    <property type="match status" value="1"/>
</dbReference>
<protein>
    <recommendedName>
        <fullName evidence="1">F-box domain-containing protein</fullName>
    </recommendedName>
</protein>
<feature type="domain" description="F-box" evidence="1">
    <location>
        <begin position="15"/>
        <end position="54"/>
    </location>
</feature>
<reference evidence="2 3" key="1">
    <citation type="journal article" date="2019" name="Nat. Ecol. Evol.">
        <title>Megaphylogeny resolves global patterns of mushroom evolution.</title>
        <authorList>
            <person name="Varga T."/>
            <person name="Krizsan K."/>
            <person name="Foldi C."/>
            <person name="Dima B."/>
            <person name="Sanchez-Garcia M."/>
            <person name="Sanchez-Ramirez S."/>
            <person name="Szollosi G.J."/>
            <person name="Szarkandi J.G."/>
            <person name="Papp V."/>
            <person name="Albert L."/>
            <person name="Andreopoulos W."/>
            <person name="Angelini C."/>
            <person name="Antonin V."/>
            <person name="Barry K.W."/>
            <person name="Bougher N.L."/>
            <person name="Buchanan P."/>
            <person name="Buyck B."/>
            <person name="Bense V."/>
            <person name="Catcheside P."/>
            <person name="Chovatia M."/>
            <person name="Cooper J."/>
            <person name="Damon W."/>
            <person name="Desjardin D."/>
            <person name="Finy P."/>
            <person name="Geml J."/>
            <person name="Haridas S."/>
            <person name="Hughes K."/>
            <person name="Justo A."/>
            <person name="Karasinski D."/>
            <person name="Kautmanova I."/>
            <person name="Kiss B."/>
            <person name="Kocsube S."/>
            <person name="Kotiranta H."/>
            <person name="LaButti K.M."/>
            <person name="Lechner B.E."/>
            <person name="Liimatainen K."/>
            <person name="Lipzen A."/>
            <person name="Lukacs Z."/>
            <person name="Mihaltcheva S."/>
            <person name="Morgado L.N."/>
            <person name="Niskanen T."/>
            <person name="Noordeloos M.E."/>
            <person name="Ohm R.A."/>
            <person name="Ortiz-Santana B."/>
            <person name="Ovrebo C."/>
            <person name="Racz N."/>
            <person name="Riley R."/>
            <person name="Savchenko A."/>
            <person name="Shiryaev A."/>
            <person name="Soop K."/>
            <person name="Spirin V."/>
            <person name="Szebenyi C."/>
            <person name="Tomsovsky M."/>
            <person name="Tulloss R.E."/>
            <person name="Uehling J."/>
            <person name="Grigoriev I.V."/>
            <person name="Vagvolgyi C."/>
            <person name="Papp T."/>
            <person name="Martin F.M."/>
            <person name="Miettinen O."/>
            <person name="Hibbett D.S."/>
            <person name="Nagy L.G."/>
        </authorList>
    </citation>
    <scope>NUCLEOTIDE SEQUENCE [LARGE SCALE GENOMIC DNA]</scope>
    <source>
        <strain evidence="2 3">CBS 121175</strain>
    </source>
</reference>
<proteinExistence type="predicted"/>
<evidence type="ECO:0000313" key="3">
    <source>
        <dbReference type="Proteomes" id="UP000307440"/>
    </source>
</evidence>
<sequence length="197" mass="22098">MHSTNLNLIHPDRPSLPVEILDQILEPVDHQVLRACSLVCSTFGRICQRKLFSSITLYDKYSGNVPSLPERFCRLLQSSPHIGPHVRRLFIVKRPSGPYEVNSWILKDPHLPSVLHNLQDSLDYLHVTGVGDQHLWSSSDPAVALLKALAGLISRQTKLETLCLRLTGASWMKFRARATPISHSHTLPPEIVLLGSH</sequence>
<gene>
    <name evidence="2" type="ORF">FA15DRAFT_675893</name>
</gene>
<dbReference type="OrthoDB" id="3071602at2759"/>
<dbReference type="AlphaFoldDB" id="A0A5C3KCP8"/>
<dbReference type="Pfam" id="PF12937">
    <property type="entry name" value="F-box-like"/>
    <property type="match status" value="1"/>
</dbReference>
<evidence type="ECO:0000259" key="1">
    <source>
        <dbReference type="Pfam" id="PF12937"/>
    </source>
</evidence>
<dbReference type="InterPro" id="IPR036047">
    <property type="entry name" value="F-box-like_dom_sf"/>
</dbReference>
<feature type="non-terminal residue" evidence="2">
    <location>
        <position position="1"/>
    </location>
</feature>
<dbReference type="EMBL" id="ML210474">
    <property type="protein sequence ID" value="TFK17688.1"/>
    <property type="molecule type" value="Genomic_DNA"/>
</dbReference>
<feature type="non-terminal residue" evidence="2">
    <location>
        <position position="197"/>
    </location>
</feature>